<keyword evidence="2" id="KW-1133">Transmembrane helix</keyword>
<dbReference type="EMBL" id="BMFS01000007">
    <property type="protein sequence ID" value="GGH01489.1"/>
    <property type="molecule type" value="Genomic_DNA"/>
</dbReference>
<dbReference type="NCBIfam" id="TIGR01300">
    <property type="entry name" value="CPA3_mnhG_phaG"/>
    <property type="match status" value="1"/>
</dbReference>
<dbReference type="PANTHER" id="PTHR34703">
    <property type="entry name" value="ANTIPORTER SUBUNIT MNHG2-RELATED"/>
    <property type="match status" value="1"/>
</dbReference>
<organism evidence="3 4">
    <name type="scientific">Glycocaulis albus</name>
    <dbReference type="NCBI Taxonomy" id="1382801"/>
    <lineage>
        <taxon>Bacteria</taxon>
        <taxon>Pseudomonadati</taxon>
        <taxon>Pseudomonadota</taxon>
        <taxon>Alphaproteobacteria</taxon>
        <taxon>Maricaulales</taxon>
        <taxon>Maricaulaceae</taxon>
        <taxon>Glycocaulis</taxon>
    </lineage>
</organism>
<keyword evidence="2" id="KW-0472">Membrane</keyword>
<dbReference type="Pfam" id="PF03334">
    <property type="entry name" value="PhaG_MnhG_YufB"/>
    <property type="match status" value="1"/>
</dbReference>
<feature type="transmembrane region" description="Helical" evidence="2">
    <location>
        <begin position="41"/>
        <end position="60"/>
    </location>
</feature>
<dbReference type="PANTHER" id="PTHR34703:SF1">
    <property type="entry name" value="ANTIPORTER SUBUNIT MNHG2-RELATED"/>
    <property type="match status" value="1"/>
</dbReference>
<evidence type="ECO:0008006" key="5">
    <source>
        <dbReference type="Google" id="ProtNLM"/>
    </source>
</evidence>
<feature type="region of interest" description="Disordered" evidence="1">
    <location>
        <begin position="118"/>
        <end position="147"/>
    </location>
</feature>
<comment type="caution">
    <text evidence="3">The sequence shown here is derived from an EMBL/GenBank/DDBJ whole genome shotgun (WGS) entry which is preliminary data.</text>
</comment>
<feature type="transmembrane region" description="Helical" evidence="2">
    <location>
        <begin position="6"/>
        <end position="29"/>
    </location>
</feature>
<evidence type="ECO:0000313" key="3">
    <source>
        <dbReference type="EMBL" id="GGH01489.1"/>
    </source>
</evidence>
<dbReference type="Proteomes" id="UP000648722">
    <property type="component" value="Unassembled WGS sequence"/>
</dbReference>
<evidence type="ECO:0000256" key="1">
    <source>
        <dbReference type="SAM" id="MobiDB-lite"/>
    </source>
</evidence>
<dbReference type="RefSeq" id="WP_217980349.1">
    <property type="nucleotide sequence ID" value="NZ_BMFS01000007.1"/>
</dbReference>
<sequence length="147" mass="15201">MIREIIGAVLMLGGMAFLIIAAIGVFRLPDPFLRLHASTKAGTLGAGLLVAGVAVSYTGANLGMTAFLIIVFLLATLPVAGHLLGRAMYVSGADFVMKDGNDGLKGVLPRAQASLEERLAARSPDAALPSPEKTKEKAAKARVTTGE</sequence>
<reference evidence="4" key="1">
    <citation type="journal article" date="2019" name="Int. J. Syst. Evol. Microbiol.">
        <title>The Global Catalogue of Microorganisms (GCM) 10K type strain sequencing project: providing services to taxonomists for standard genome sequencing and annotation.</title>
        <authorList>
            <consortium name="The Broad Institute Genomics Platform"/>
            <consortium name="The Broad Institute Genome Sequencing Center for Infectious Disease"/>
            <person name="Wu L."/>
            <person name="Ma J."/>
        </authorList>
    </citation>
    <scope>NUCLEOTIDE SEQUENCE [LARGE SCALE GENOMIC DNA]</scope>
    <source>
        <strain evidence="4">CGMCC 1.12766</strain>
    </source>
</reference>
<gene>
    <name evidence="3" type="ORF">GCM10007420_16930</name>
</gene>
<keyword evidence="2" id="KW-0812">Transmembrane</keyword>
<name>A0ABQ1XSE6_9PROT</name>
<feature type="transmembrane region" description="Helical" evidence="2">
    <location>
        <begin position="66"/>
        <end position="85"/>
    </location>
</feature>
<evidence type="ECO:0000256" key="2">
    <source>
        <dbReference type="SAM" id="Phobius"/>
    </source>
</evidence>
<evidence type="ECO:0000313" key="4">
    <source>
        <dbReference type="Proteomes" id="UP000648722"/>
    </source>
</evidence>
<keyword evidence="4" id="KW-1185">Reference proteome</keyword>
<protein>
    <recommendedName>
        <fullName evidence="5">Monovalent cation/proton antiporter, MnhG/PhaG subunit</fullName>
    </recommendedName>
</protein>
<accession>A0ABQ1XSE6</accession>
<dbReference type="InterPro" id="IPR005133">
    <property type="entry name" value="PhaG_MnhG_YufB"/>
</dbReference>
<proteinExistence type="predicted"/>